<feature type="region of interest" description="Disordered" evidence="1">
    <location>
        <begin position="51"/>
        <end position="104"/>
    </location>
</feature>
<organism evidence="2 3">
    <name type="scientific">Lactuca saligna</name>
    <name type="common">Willowleaf lettuce</name>
    <dbReference type="NCBI Taxonomy" id="75948"/>
    <lineage>
        <taxon>Eukaryota</taxon>
        <taxon>Viridiplantae</taxon>
        <taxon>Streptophyta</taxon>
        <taxon>Embryophyta</taxon>
        <taxon>Tracheophyta</taxon>
        <taxon>Spermatophyta</taxon>
        <taxon>Magnoliopsida</taxon>
        <taxon>eudicotyledons</taxon>
        <taxon>Gunneridae</taxon>
        <taxon>Pentapetalae</taxon>
        <taxon>asterids</taxon>
        <taxon>campanulids</taxon>
        <taxon>Asterales</taxon>
        <taxon>Asteraceae</taxon>
        <taxon>Cichorioideae</taxon>
        <taxon>Cichorieae</taxon>
        <taxon>Lactucinae</taxon>
        <taxon>Lactuca</taxon>
    </lineage>
</organism>
<protein>
    <submittedName>
        <fullName evidence="2">Uncharacterized protein</fullName>
    </submittedName>
</protein>
<proteinExistence type="predicted"/>
<evidence type="ECO:0000256" key="1">
    <source>
        <dbReference type="SAM" id="MobiDB-lite"/>
    </source>
</evidence>
<feature type="compositionally biased region" description="Basic and acidic residues" evidence="1">
    <location>
        <begin position="74"/>
        <end position="88"/>
    </location>
</feature>
<dbReference type="Proteomes" id="UP001177003">
    <property type="component" value="Chromosome 8"/>
</dbReference>
<keyword evidence="3" id="KW-1185">Reference proteome</keyword>
<accession>A0AA36EJE7</accession>
<gene>
    <name evidence="2" type="ORF">LSALG_LOCUS37923</name>
</gene>
<reference evidence="2" key="1">
    <citation type="submission" date="2023-04" db="EMBL/GenBank/DDBJ databases">
        <authorList>
            <person name="Vijverberg K."/>
            <person name="Xiong W."/>
            <person name="Schranz E."/>
        </authorList>
    </citation>
    <scope>NUCLEOTIDE SEQUENCE</scope>
</reference>
<dbReference type="AlphaFoldDB" id="A0AA36EJE7"/>
<evidence type="ECO:0000313" key="3">
    <source>
        <dbReference type="Proteomes" id="UP001177003"/>
    </source>
</evidence>
<name>A0AA36EJE7_LACSI</name>
<dbReference type="EMBL" id="OX465084">
    <property type="protein sequence ID" value="CAI9299201.1"/>
    <property type="molecule type" value="Genomic_DNA"/>
</dbReference>
<evidence type="ECO:0000313" key="2">
    <source>
        <dbReference type="EMBL" id="CAI9299201.1"/>
    </source>
</evidence>
<sequence>MMKNCVTDITSLLSDIIETRDSMITITVKKHLAKKLILVFVMLHQLQGVPDANNIPKQGGDQPKKPIAKPKPIVKSEYEPKGKEKLFSEDPIIDNSEEEELDEE</sequence>
<feature type="compositionally biased region" description="Acidic residues" evidence="1">
    <location>
        <begin position="91"/>
        <end position="104"/>
    </location>
</feature>